<keyword evidence="3" id="KW-1185">Reference proteome</keyword>
<dbReference type="GO" id="GO:0051536">
    <property type="term" value="F:iron-sulfur cluster binding"/>
    <property type="evidence" value="ECO:0007669"/>
    <property type="project" value="InterPro"/>
</dbReference>
<dbReference type="NCBIfam" id="TIGR01994">
    <property type="entry name" value="SUF_scaf_2"/>
    <property type="match status" value="1"/>
</dbReference>
<dbReference type="Pfam" id="PF01592">
    <property type="entry name" value="NifU_N"/>
    <property type="match status" value="1"/>
</dbReference>
<proteinExistence type="predicted"/>
<dbReference type="RefSeq" id="WP_188686423.1">
    <property type="nucleotide sequence ID" value="NZ_BMIS01000015.1"/>
</dbReference>
<dbReference type="Gene3D" id="3.90.1010.10">
    <property type="match status" value="1"/>
</dbReference>
<dbReference type="Proteomes" id="UP000633136">
    <property type="component" value="Unassembled WGS sequence"/>
</dbReference>
<name>A0A917AVL4_9MICC</name>
<dbReference type="AlphaFoldDB" id="A0A917AVL4"/>
<dbReference type="SUPFAM" id="SSF82649">
    <property type="entry name" value="SufE/NifU"/>
    <property type="match status" value="1"/>
</dbReference>
<comment type="caution">
    <text evidence="2">The sequence shown here is derived from an EMBL/GenBank/DDBJ whole genome shotgun (WGS) entry which is preliminary data.</text>
</comment>
<organism evidence="2 3">
    <name type="scientific">Nesterenkonia cremea</name>
    <dbReference type="NCBI Taxonomy" id="1882340"/>
    <lineage>
        <taxon>Bacteria</taxon>
        <taxon>Bacillati</taxon>
        <taxon>Actinomycetota</taxon>
        <taxon>Actinomycetes</taxon>
        <taxon>Micrococcales</taxon>
        <taxon>Micrococcaceae</taxon>
        <taxon>Nesterenkonia</taxon>
    </lineage>
</organism>
<evidence type="ECO:0000313" key="3">
    <source>
        <dbReference type="Proteomes" id="UP000633136"/>
    </source>
</evidence>
<accession>A0A917AVL4</accession>
<protein>
    <submittedName>
        <fullName evidence="2">Iron-sulfur cluster assembly scaffold protein NifU</fullName>
    </submittedName>
</protein>
<feature type="domain" description="NIF system FeS cluster assembly NifU N-terminal" evidence="1">
    <location>
        <begin position="9"/>
        <end position="131"/>
    </location>
</feature>
<gene>
    <name evidence="2" type="primary">nifU</name>
    <name evidence="2" type="ORF">GCM10011401_25590</name>
</gene>
<reference evidence="2" key="1">
    <citation type="journal article" date="2014" name="Int. J. Syst. Evol. Microbiol.">
        <title>Complete genome sequence of Corynebacterium casei LMG S-19264T (=DSM 44701T), isolated from a smear-ripened cheese.</title>
        <authorList>
            <consortium name="US DOE Joint Genome Institute (JGI-PGF)"/>
            <person name="Walter F."/>
            <person name="Albersmeier A."/>
            <person name="Kalinowski J."/>
            <person name="Ruckert C."/>
        </authorList>
    </citation>
    <scope>NUCLEOTIDE SEQUENCE</scope>
    <source>
        <strain evidence="2">CGMCC 1.15388</strain>
    </source>
</reference>
<dbReference type="GO" id="GO:0016226">
    <property type="term" value="P:iron-sulfur cluster assembly"/>
    <property type="evidence" value="ECO:0007669"/>
    <property type="project" value="InterPro"/>
</dbReference>
<evidence type="ECO:0000313" key="2">
    <source>
        <dbReference type="EMBL" id="GGE77132.1"/>
    </source>
</evidence>
<sequence length="148" mass="16043">MADAMEQLYQQVILDHSRARSGEGELESAHGSSFQVNPTCGDECTVQVRLEGGKLETVAWAGRGCSISQASLSIMHEMLDGEHLQRADELGDLFRELMHGRGKELAAAKQEDLEDLSAFTGVAKYPARIKCALLGWAALKDALAQARA</sequence>
<dbReference type="CDD" id="cd06664">
    <property type="entry name" value="IscU_like"/>
    <property type="match status" value="1"/>
</dbReference>
<reference evidence="2" key="2">
    <citation type="submission" date="2020-09" db="EMBL/GenBank/DDBJ databases">
        <authorList>
            <person name="Sun Q."/>
            <person name="Zhou Y."/>
        </authorList>
    </citation>
    <scope>NUCLEOTIDE SEQUENCE</scope>
    <source>
        <strain evidence="2">CGMCC 1.15388</strain>
    </source>
</reference>
<dbReference type="PANTHER" id="PTHR10093">
    <property type="entry name" value="IRON-SULFUR CLUSTER ASSEMBLY ENZYME NIFU HOMOLOG"/>
    <property type="match status" value="1"/>
</dbReference>
<dbReference type="EMBL" id="BMIS01000015">
    <property type="protein sequence ID" value="GGE77132.1"/>
    <property type="molecule type" value="Genomic_DNA"/>
</dbReference>
<dbReference type="InterPro" id="IPR002871">
    <property type="entry name" value="NIF_FeS_clus_asmbl_NifU_N"/>
</dbReference>
<dbReference type="GO" id="GO:0005506">
    <property type="term" value="F:iron ion binding"/>
    <property type="evidence" value="ECO:0007669"/>
    <property type="project" value="InterPro"/>
</dbReference>
<evidence type="ECO:0000259" key="1">
    <source>
        <dbReference type="Pfam" id="PF01592"/>
    </source>
</evidence>